<reference evidence="6 7" key="1">
    <citation type="submission" date="2016-10" db="EMBL/GenBank/DDBJ databases">
        <authorList>
            <person name="de Groot N.N."/>
        </authorList>
    </citation>
    <scope>NUCLEOTIDE SEQUENCE [LARGE SCALE GENOMIC DNA]</scope>
    <source>
        <strain evidence="6 7">DSM 23048</strain>
    </source>
</reference>
<dbReference type="CDD" id="cd04847">
    <property type="entry name" value="Peptidases_S8_Subtilisin_like_2"/>
    <property type="match status" value="1"/>
</dbReference>
<dbReference type="PANTHER" id="PTHR43806">
    <property type="entry name" value="PEPTIDASE S8"/>
    <property type="match status" value="1"/>
</dbReference>
<sequence length="736" mass="83811">MSKKYHLEIPKENISKKEINKTGFGETIPRFSYSEHGIILRTNKEQFKENEFLKKDLSVLSNFFLQLTTLDNINIKLHVPKIENLGFELVSLNYDNKSIANFKIDDEKFHEFEAKLEEYISSPENKYKTYFSAIESIRAIPNETKISKEININSEDRYDILINFFDGIKNDEINSLERLIRNEFAQHNFEYNFSNIANRIVTIKTQLNGLEISAILNEFNSIKEITLNQNYFITNSVKGESITADITFEDVLSSSAICIFDSGITNQGNIIPNYVRNRINSYLPSGSTSPQYTHGTFVASRCIYGDDIEFQITTKILKPYCYVIDVPVFGIDSSGNITGLNDFELAIAITEVVESLYNDVKVYNLSLGNPKSLEDNERSHLGKTLDFLSKEFDVLFVISSGNINSSLGDYPDNHFSNPNARIGSPAESLLGLTVGSIAKYDDNGSLTKRNLISPFSKIGPGTDGGLKPELVSHGGNLMSPYTSFHRISSCGLYHDGMSLSYDNGTSFSSPIISRYAQMLYDYYPFAKTNLVKALLIHFAERREIFENFDFDFKFTGFGEPLIQNALFANNTATYLYQGELDMENYDYVKFNIPNSFSDSNSESKLKLKITIVYNPEVNLNNDSEYSKTRLSVKLVKNTTSGLREISLSNSNIYTKQWSPILQFEKSFTRNFDAGEWEVALRLYTRSINDSNFKQDYAIIIEVIDETGKINVYDEIKNDENLNYNSYENEVININYA</sequence>
<gene>
    <name evidence="6" type="ORF">SAMN04488018_10563</name>
</gene>
<evidence type="ECO:0000313" key="6">
    <source>
        <dbReference type="EMBL" id="SEI81573.1"/>
    </source>
</evidence>
<dbReference type="InterPro" id="IPR000209">
    <property type="entry name" value="Peptidase_S8/S53_dom"/>
</dbReference>
<keyword evidence="3" id="KW-0378">Hydrolase</keyword>
<dbReference type="EMBL" id="FNYS01000005">
    <property type="protein sequence ID" value="SEI81573.1"/>
    <property type="molecule type" value="Genomic_DNA"/>
</dbReference>
<evidence type="ECO:0000256" key="2">
    <source>
        <dbReference type="ARBA" id="ARBA00022670"/>
    </source>
</evidence>
<dbReference type="InterPro" id="IPR034074">
    <property type="entry name" value="Y4bN_pept_dom"/>
</dbReference>
<dbReference type="InterPro" id="IPR036852">
    <property type="entry name" value="Peptidase_S8/S53_dom_sf"/>
</dbReference>
<dbReference type="PANTHER" id="PTHR43806:SF11">
    <property type="entry name" value="CEREVISIN-RELATED"/>
    <property type="match status" value="1"/>
</dbReference>
<dbReference type="Pfam" id="PF00082">
    <property type="entry name" value="Peptidase_S8"/>
    <property type="match status" value="1"/>
</dbReference>
<protein>
    <submittedName>
        <fullName evidence="6">Subtilase family protein</fullName>
    </submittedName>
</protein>
<evidence type="ECO:0000313" key="7">
    <source>
        <dbReference type="Proteomes" id="UP000183077"/>
    </source>
</evidence>
<evidence type="ECO:0000256" key="1">
    <source>
        <dbReference type="ARBA" id="ARBA00011073"/>
    </source>
</evidence>
<proteinExistence type="inferred from homology"/>
<dbReference type="Gene3D" id="3.40.50.200">
    <property type="entry name" value="Peptidase S8/S53 domain"/>
    <property type="match status" value="1"/>
</dbReference>
<keyword evidence="2" id="KW-0645">Protease</keyword>
<accession>A0A1H6TNC0</accession>
<dbReference type="SUPFAM" id="SSF52743">
    <property type="entry name" value="Subtilisin-like"/>
    <property type="match status" value="1"/>
</dbReference>
<dbReference type="Proteomes" id="UP000183077">
    <property type="component" value="Unassembled WGS sequence"/>
</dbReference>
<evidence type="ECO:0000256" key="4">
    <source>
        <dbReference type="ARBA" id="ARBA00022825"/>
    </source>
</evidence>
<dbReference type="GeneID" id="82256671"/>
<keyword evidence="4" id="KW-0720">Serine protease</keyword>
<dbReference type="RefSeq" id="WP_074745399.1">
    <property type="nucleotide sequence ID" value="NZ_FNYS01000005.1"/>
</dbReference>
<feature type="domain" description="Peptidase S8/S53" evidence="5">
    <location>
        <begin position="256"/>
        <end position="542"/>
    </location>
</feature>
<name>A0A1H6TNC0_9FLAO</name>
<dbReference type="GO" id="GO:0004252">
    <property type="term" value="F:serine-type endopeptidase activity"/>
    <property type="evidence" value="ECO:0007669"/>
    <property type="project" value="InterPro"/>
</dbReference>
<evidence type="ECO:0000259" key="5">
    <source>
        <dbReference type="Pfam" id="PF00082"/>
    </source>
</evidence>
<organism evidence="6 7">
    <name type="scientific">Myroides marinus</name>
    <dbReference type="NCBI Taxonomy" id="703342"/>
    <lineage>
        <taxon>Bacteria</taxon>
        <taxon>Pseudomonadati</taxon>
        <taxon>Bacteroidota</taxon>
        <taxon>Flavobacteriia</taxon>
        <taxon>Flavobacteriales</taxon>
        <taxon>Flavobacteriaceae</taxon>
        <taxon>Myroides</taxon>
    </lineage>
</organism>
<dbReference type="AlphaFoldDB" id="A0A1H6TNC0"/>
<dbReference type="GO" id="GO:0006508">
    <property type="term" value="P:proteolysis"/>
    <property type="evidence" value="ECO:0007669"/>
    <property type="project" value="UniProtKB-KW"/>
</dbReference>
<evidence type="ECO:0000256" key="3">
    <source>
        <dbReference type="ARBA" id="ARBA00022801"/>
    </source>
</evidence>
<dbReference type="InterPro" id="IPR050131">
    <property type="entry name" value="Peptidase_S8_subtilisin-like"/>
</dbReference>
<comment type="similarity">
    <text evidence="1">Belongs to the peptidase S8 family.</text>
</comment>